<dbReference type="Proteomes" id="UP000601768">
    <property type="component" value="Unassembled WGS sequence"/>
</dbReference>
<protein>
    <submittedName>
        <fullName evidence="2">Thioredoxin family protein</fullName>
    </submittedName>
</protein>
<evidence type="ECO:0000259" key="1">
    <source>
        <dbReference type="PROSITE" id="PS51352"/>
    </source>
</evidence>
<proteinExistence type="predicted"/>
<dbReference type="PANTHER" id="PTHR43640:SF1">
    <property type="entry name" value="THIOREDOXIN-DEPENDENT PEROXIREDOXIN"/>
    <property type="match status" value="1"/>
</dbReference>
<organism evidence="2 3">
    <name type="scientific">Neptunicella marina</name>
    <dbReference type="NCBI Taxonomy" id="2125989"/>
    <lineage>
        <taxon>Bacteria</taxon>
        <taxon>Pseudomonadati</taxon>
        <taxon>Pseudomonadota</taxon>
        <taxon>Gammaproteobacteria</taxon>
        <taxon>Alteromonadales</taxon>
        <taxon>Alteromonadaceae</taxon>
        <taxon>Neptunicella</taxon>
    </lineage>
</organism>
<keyword evidence="3" id="KW-1185">Reference proteome</keyword>
<name>A0A8J6LXP1_9ALTE</name>
<evidence type="ECO:0000313" key="2">
    <source>
        <dbReference type="EMBL" id="MBC3765729.1"/>
    </source>
</evidence>
<dbReference type="PROSITE" id="PS51352">
    <property type="entry name" value="THIOREDOXIN_2"/>
    <property type="match status" value="1"/>
</dbReference>
<dbReference type="Gene3D" id="3.40.30.10">
    <property type="entry name" value="Glutaredoxin"/>
    <property type="match status" value="1"/>
</dbReference>
<accession>A0A8J6LXP1</accession>
<sequence>MAMTASTMLQLGTKAPEFSLVSTEGTRVSLQQFVGAKGLVVAFICNHCPYVIHIADKFAEVAKQYQQQGIAFVAINSNDIEQYPADNMQNMQLEKQQRGYSFDYLLDDTQQVAHAYSAACTPDLYLFDENQQLVYRGQFDDSRPHRISSGNYDSSKNQATGADLIAAMDALLNGQSQPEIQKASMGCNIKWKPGNEPAYFS</sequence>
<dbReference type="RefSeq" id="WP_186506206.1">
    <property type="nucleotide sequence ID" value="NZ_JACNEP010000005.1"/>
</dbReference>
<comment type="caution">
    <text evidence="2">The sequence shown here is derived from an EMBL/GenBank/DDBJ whole genome shotgun (WGS) entry which is preliminary data.</text>
</comment>
<dbReference type="SUPFAM" id="SSF52833">
    <property type="entry name" value="Thioredoxin-like"/>
    <property type="match status" value="1"/>
</dbReference>
<dbReference type="Pfam" id="PF00578">
    <property type="entry name" value="AhpC-TSA"/>
    <property type="match status" value="1"/>
</dbReference>
<dbReference type="EMBL" id="JACNEP010000005">
    <property type="protein sequence ID" value="MBC3765729.1"/>
    <property type="molecule type" value="Genomic_DNA"/>
</dbReference>
<dbReference type="PANTHER" id="PTHR43640">
    <property type="entry name" value="OS07G0260300 PROTEIN"/>
    <property type="match status" value="1"/>
</dbReference>
<dbReference type="InterPro" id="IPR036249">
    <property type="entry name" value="Thioredoxin-like_sf"/>
</dbReference>
<evidence type="ECO:0000313" key="3">
    <source>
        <dbReference type="Proteomes" id="UP000601768"/>
    </source>
</evidence>
<dbReference type="InterPro" id="IPR000866">
    <property type="entry name" value="AhpC/TSA"/>
</dbReference>
<feature type="domain" description="Thioredoxin" evidence="1">
    <location>
        <begin position="9"/>
        <end position="173"/>
    </location>
</feature>
<gene>
    <name evidence="2" type="ORF">H8B19_07565</name>
</gene>
<dbReference type="InterPro" id="IPR047262">
    <property type="entry name" value="PRX-like1"/>
</dbReference>
<reference evidence="2" key="2">
    <citation type="submission" date="2020-08" db="EMBL/GenBank/DDBJ databases">
        <authorList>
            <person name="Lai Q."/>
        </authorList>
    </citation>
    <scope>NUCLEOTIDE SEQUENCE</scope>
    <source>
        <strain evidence="2">S27-2</strain>
    </source>
</reference>
<dbReference type="InterPro" id="IPR013766">
    <property type="entry name" value="Thioredoxin_domain"/>
</dbReference>
<dbReference type="AlphaFoldDB" id="A0A8J6LXP1"/>
<dbReference type="GO" id="GO:0016209">
    <property type="term" value="F:antioxidant activity"/>
    <property type="evidence" value="ECO:0007669"/>
    <property type="project" value="InterPro"/>
</dbReference>
<dbReference type="GO" id="GO:0016491">
    <property type="term" value="F:oxidoreductase activity"/>
    <property type="evidence" value="ECO:0007669"/>
    <property type="project" value="InterPro"/>
</dbReference>
<reference evidence="2" key="1">
    <citation type="journal article" date="2018" name="Int. J. Syst. Evol. Microbiol.">
        <title>Neptunicella marina gen. nov., sp. nov., isolated from surface seawater.</title>
        <authorList>
            <person name="Liu X."/>
            <person name="Lai Q."/>
            <person name="Du Y."/>
            <person name="Zhang X."/>
            <person name="Liu Z."/>
            <person name="Sun F."/>
            <person name="Shao Z."/>
        </authorList>
    </citation>
    <scope>NUCLEOTIDE SEQUENCE</scope>
    <source>
        <strain evidence="2">S27-2</strain>
    </source>
</reference>
<dbReference type="CDD" id="cd02969">
    <property type="entry name" value="PRX_like1"/>
    <property type="match status" value="1"/>
</dbReference>